<reference evidence="2" key="1">
    <citation type="submission" date="2007-10" db="EMBL/GenBank/DDBJ databases">
        <authorList>
            <person name="Wang K.-J."/>
            <person name="Ren H.-L."/>
            <person name="Xu D.-D."/>
            <person name="Cai L."/>
            <person name="Lin Z.-Y."/>
            <person name="Yang M."/>
            <person name="Qiao K."/>
            <person name="Zhang N."/>
        </authorList>
    </citation>
    <scope>NUCLEOTIDE SEQUENCE</scope>
</reference>
<sequence>MSLPTFVAVAVVTACLLYTSFPVSAQGTTCGVNSACDSCTGDDVKNLTLASGSSVRVCCPNCRSRYSNFGFLSSGQPFCNCNFDRVTGSARKGEECSVAGMTTYFRLNQMPICCPDPLVAEHVRSNSDGSYIFNCEQRGDCWRGSQCSTCNQSYVGNINGVNVCCSNCDAYGLRLGPGKNCNCNRP</sequence>
<name>B3TK45_HALDV</name>
<evidence type="ECO:0000313" key="2">
    <source>
        <dbReference type="EMBL" id="ABY87373.1"/>
    </source>
</evidence>
<dbReference type="AlphaFoldDB" id="B3TK45"/>
<organism evidence="2">
    <name type="scientific">Haliotis diversicolor</name>
    <name type="common">Abalone</name>
    <name type="synonym">Sulculus diversicolor</name>
    <dbReference type="NCBI Taxonomy" id="36095"/>
    <lineage>
        <taxon>Eukaryota</taxon>
        <taxon>Metazoa</taxon>
        <taxon>Spiralia</taxon>
        <taxon>Lophotrochozoa</taxon>
        <taxon>Mollusca</taxon>
        <taxon>Gastropoda</taxon>
        <taxon>Vetigastropoda</taxon>
        <taxon>Lepetellida</taxon>
        <taxon>Haliotoidea</taxon>
        <taxon>Haliotidae</taxon>
        <taxon>Haliotis</taxon>
    </lineage>
</organism>
<proteinExistence type="evidence at transcript level"/>
<keyword evidence="1" id="KW-0732">Signal</keyword>
<accession>B3TK45</accession>
<reference evidence="2" key="2">
    <citation type="journal article" date="2008" name="Dev. Comp. Immunol.">
        <title>Identification of the up-regulated expression genes in hemocytes of variously colored abalone (Haliotis diversicolor Reeve, 1846) challenged with bacteria.</title>
        <authorList>
            <person name="Wang K.J."/>
            <person name="Ren H.L."/>
            <person name="Xu D.D."/>
            <person name="Cai L."/>
            <person name="Yang M."/>
        </authorList>
    </citation>
    <scope>NUCLEOTIDE SEQUENCE</scope>
</reference>
<protein>
    <submittedName>
        <fullName evidence="2">Predicted protein 1</fullName>
    </submittedName>
</protein>
<feature type="signal peptide" evidence="1">
    <location>
        <begin position="1"/>
        <end position="25"/>
    </location>
</feature>
<feature type="chain" id="PRO_5002798929" evidence="1">
    <location>
        <begin position="26"/>
        <end position="186"/>
    </location>
</feature>
<dbReference type="EMBL" id="EU244356">
    <property type="protein sequence ID" value="ABY87373.1"/>
    <property type="molecule type" value="mRNA"/>
</dbReference>
<evidence type="ECO:0000256" key="1">
    <source>
        <dbReference type="SAM" id="SignalP"/>
    </source>
</evidence>